<sequence>MSSIQSQNNLNCPSLTKSTSMAGFLLKKQYAVITDKVFAIKLLNDPPDRYILFRKKNRAVLFFILLIVDF</sequence>
<gene>
    <name evidence="1" type="ORF">BFAG_04392</name>
</gene>
<keyword evidence="2" id="KW-1185">Reference proteome</keyword>
<proteinExistence type="predicted"/>
<dbReference type="Proteomes" id="UP000005101">
    <property type="component" value="Unassembled WGS sequence"/>
</dbReference>
<dbReference type="EMBL" id="EQ973218">
    <property type="protein sequence ID" value="EFR55694.1"/>
    <property type="molecule type" value="Genomic_DNA"/>
</dbReference>
<organism evidence="1 2">
    <name type="scientific">Bacteroides fragilis 3_1_12</name>
    <dbReference type="NCBI Taxonomy" id="457424"/>
    <lineage>
        <taxon>Bacteria</taxon>
        <taxon>Pseudomonadati</taxon>
        <taxon>Bacteroidota</taxon>
        <taxon>Bacteroidia</taxon>
        <taxon>Bacteroidales</taxon>
        <taxon>Bacteroidaceae</taxon>
        <taxon>Bacteroides</taxon>
    </lineage>
</organism>
<evidence type="ECO:0000313" key="1">
    <source>
        <dbReference type="EMBL" id="EFR55694.1"/>
    </source>
</evidence>
<evidence type="ECO:0000313" key="2">
    <source>
        <dbReference type="Proteomes" id="UP000005101"/>
    </source>
</evidence>
<reference evidence="1 2" key="1">
    <citation type="submission" date="2008-12" db="EMBL/GenBank/DDBJ databases">
        <title>Annotation of Bacteroides fragilis strain 3_1_12.</title>
        <authorList>
            <consortium name="The Broad Institute Genome Sequencing Platform"/>
            <person name="Ward D."/>
            <person name="Young S.K."/>
            <person name="Kodira C.D."/>
            <person name="Zeng Q."/>
            <person name="Koehrsen M."/>
            <person name="Alvarado L."/>
            <person name="Berlin A."/>
            <person name="Borenstein D."/>
            <person name="Chen Z."/>
            <person name="Engels R."/>
            <person name="Freedman E."/>
            <person name="Gellesch M."/>
            <person name="Goldberg J."/>
            <person name="Griggs A."/>
            <person name="Gujja S."/>
            <person name="Heiman D."/>
            <person name="Hepburn T."/>
            <person name="Howarth C."/>
            <person name="Jen D."/>
            <person name="Larson L."/>
            <person name="Lewis B."/>
            <person name="Mehta T."/>
            <person name="Park D."/>
            <person name="Pearson M."/>
            <person name="Roberts A."/>
            <person name="Saif S."/>
            <person name="Shea T."/>
            <person name="Shenoy N."/>
            <person name="Sisk P."/>
            <person name="Stolte C."/>
            <person name="Sykes S."/>
            <person name="Walk T."/>
            <person name="White J."/>
            <person name="Yandava C."/>
            <person name="Allen-Vercoe E."/>
            <person name="Strauss J."/>
            <person name="Ambrose C."/>
            <person name="Lander E."/>
            <person name="Nusbaum C."/>
            <person name="Galagan J."/>
            <person name="Birren B."/>
        </authorList>
    </citation>
    <scope>NUCLEOTIDE SEQUENCE [LARGE SCALE GENOMIC DNA]</scope>
    <source>
        <strain evidence="1 2">3_1_12</strain>
    </source>
</reference>
<name>A0ABN0BSL3_BACFG</name>
<accession>A0ABN0BSL3</accession>
<protein>
    <submittedName>
        <fullName evidence="1">Uncharacterized protein</fullName>
    </submittedName>
</protein>